<dbReference type="EMBL" id="JAMPLM010000002">
    <property type="protein sequence ID" value="MEP1057620.1"/>
    <property type="molecule type" value="Genomic_DNA"/>
</dbReference>
<keyword evidence="2" id="KW-1185">Reference proteome</keyword>
<dbReference type="RefSeq" id="WP_190450580.1">
    <property type="nucleotide sequence ID" value="NZ_JAMPLM010000002.1"/>
</dbReference>
<protein>
    <submittedName>
        <fullName evidence="1">Uncharacterized protein</fullName>
    </submittedName>
</protein>
<sequence>MPGDVIQKVVKGLVRTAVRDNSNPLAPVTLLLPTASQITYDTGIELADLEGVSCQGVKITRSRYPTSEKPKVNLTFPNTPETIALKLNRKFVTRTAVSSSIFQSDFIVPPDGIVAAKPIGTLGNGVAADAVSKAWQLNAAGITDQTALTQGTFAGFDAATTPLGFAIGADNAQKWGSGLWNSTVSFEIPTVIASLSSLGTIPYSALNLRLAFVTIDGKSLLTISFGQVSVDSTGSINFGEGQTEVGFFAGSPEIDLIPLSNFC</sequence>
<dbReference type="Proteomes" id="UP001476950">
    <property type="component" value="Unassembled WGS sequence"/>
</dbReference>
<reference evidence="1 2" key="1">
    <citation type="submission" date="2022-04" db="EMBL/GenBank/DDBJ databases">
        <title>Positive selection, recombination, and allopatry shape intraspecific diversity of widespread and dominant cyanobacteria.</title>
        <authorList>
            <person name="Wei J."/>
            <person name="Shu W."/>
            <person name="Hu C."/>
        </authorList>
    </citation>
    <scope>NUCLEOTIDE SEQUENCE [LARGE SCALE GENOMIC DNA]</scope>
    <source>
        <strain evidence="1 2">AS-A4</strain>
    </source>
</reference>
<evidence type="ECO:0000313" key="2">
    <source>
        <dbReference type="Proteomes" id="UP001476950"/>
    </source>
</evidence>
<gene>
    <name evidence="1" type="ORF">NDI38_04160</name>
</gene>
<comment type="caution">
    <text evidence="1">The sequence shown here is derived from an EMBL/GenBank/DDBJ whole genome shotgun (WGS) entry which is preliminary data.</text>
</comment>
<evidence type="ECO:0000313" key="1">
    <source>
        <dbReference type="EMBL" id="MEP1057620.1"/>
    </source>
</evidence>
<organism evidence="1 2">
    <name type="scientific">Stenomitos frigidus AS-A4</name>
    <dbReference type="NCBI Taxonomy" id="2933935"/>
    <lineage>
        <taxon>Bacteria</taxon>
        <taxon>Bacillati</taxon>
        <taxon>Cyanobacteriota</taxon>
        <taxon>Cyanophyceae</taxon>
        <taxon>Leptolyngbyales</taxon>
        <taxon>Leptolyngbyaceae</taxon>
        <taxon>Stenomitos</taxon>
    </lineage>
</organism>
<name>A0ABV0KEK5_9CYAN</name>
<accession>A0ABV0KEK5</accession>
<proteinExistence type="predicted"/>